<dbReference type="InterPro" id="IPR003615">
    <property type="entry name" value="HNH_nuc"/>
</dbReference>
<dbReference type="AlphaFoldDB" id="A0A5A7SEE2"/>
<reference evidence="2 3" key="1">
    <citation type="submission" date="2019-07" db="EMBL/GenBank/DDBJ databases">
        <title>Rhodococcus cavernicolus sp. nov., isolated from a cave.</title>
        <authorList>
            <person name="Lee S.D."/>
        </authorList>
    </citation>
    <scope>NUCLEOTIDE SEQUENCE [LARGE SCALE GENOMIC DNA]</scope>
    <source>
        <strain evidence="2 3">C1-24</strain>
    </source>
</reference>
<organism evidence="2 3">
    <name type="scientific">Antrihabitans cavernicola</name>
    <dbReference type="NCBI Taxonomy" id="2495913"/>
    <lineage>
        <taxon>Bacteria</taxon>
        <taxon>Bacillati</taxon>
        <taxon>Actinomycetota</taxon>
        <taxon>Actinomycetes</taxon>
        <taxon>Mycobacteriales</taxon>
        <taxon>Nocardiaceae</taxon>
        <taxon>Antrihabitans</taxon>
    </lineage>
</organism>
<evidence type="ECO:0000313" key="3">
    <source>
        <dbReference type="Proteomes" id="UP000322244"/>
    </source>
</evidence>
<dbReference type="EMBL" id="VLNY01000002">
    <property type="protein sequence ID" value="KAA0024226.1"/>
    <property type="molecule type" value="Genomic_DNA"/>
</dbReference>
<comment type="caution">
    <text evidence="2">The sequence shown here is derived from an EMBL/GenBank/DDBJ whole genome shotgun (WGS) entry which is preliminary data.</text>
</comment>
<keyword evidence="2" id="KW-0255">Endonuclease</keyword>
<evidence type="ECO:0000259" key="1">
    <source>
        <dbReference type="Pfam" id="PF13391"/>
    </source>
</evidence>
<evidence type="ECO:0000313" key="2">
    <source>
        <dbReference type="EMBL" id="KAA0024226.1"/>
    </source>
</evidence>
<keyword evidence="3" id="KW-1185">Reference proteome</keyword>
<dbReference type="Pfam" id="PF13391">
    <property type="entry name" value="HNH_2"/>
    <property type="match status" value="1"/>
</dbReference>
<dbReference type="GO" id="GO:0004519">
    <property type="term" value="F:endonuclease activity"/>
    <property type="evidence" value="ECO:0007669"/>
    <property type="project" value="UniProtKB-KW"/>
</dbReference>
<dbReference type="Proteomes" id="UP000322244">
    <property type="component" value="Unassembled WGS sequence"/>
</dbReference>
<gene>
    <name evidence="2" type="ORF">FOY51_06710</name>
</gene>
<protein>
    <submittedName>
        <fullName evidence="2">HNH endonuclease</fullName>
    </submittedName>
</protein>
<feature type="domain" description="HNH nuclease" evidence="1">
    <location>
        <begin position="221"/>
        <end position="279"/>
    </location>
</feature>
<keyword evidence="2" id="KW-0378">Hydrolase</keyword>
<proteinExistence type="predicted"/>
<name>A0A5A7SEE2_9NOCA</name>
<sequence>MSGAFDDLVLASFLDPSETSLRDEWRSVLDRRRPVEGKRQVDFVPSEVVLSFCCSLLVDHSRFGSSSAHRAGFPVQELAALYKRPPTSIIAKMANLDGSRSHGGKYDRPVAAILTSDTRLLQAAYLRILSAARAEGIDKEDLPDFLDLEDGGDLWLAGQDELVDSVLESEVERTLRTLIDKRKSEISRAEIQDTERLLLSAARIGQHRFANEVLRNHGHRCVFCGMSGRIAGKRHPRLLTASHIKPWRSSTNRERLDFTNGLTACPTHDVAFDTGLITVGPDLEIRRTPELEFEIQREKPLQHAFGRPPLADRLLILSTSQRPDVNYLSWHRTEIFIDR</sequence>
<dbReference type="OrthoDB" id="9811869at2"/>
<accession>A0A5A7SEE2</accession>
<keyword evidence="2" id="KW-0540">Nuclease</keyword>